<evidence type="ECO:0000256" key="1">
    <source>
        <dbReference type="SAM" id="MobiDB-lite"/>
    </source>
</evidence>
<name>A0A250IBK0_9BACT</name>
<keyword evidence="5" id="KW-1185">Reference proteome</keyword>
<protein>
    <submittedName>
        <fullName evidence="4">Uncharacterized protein</fullName>
    </submittedName>
</protein>
<proteinExistence type="predicted"/>
<feature type="region of interest" description="Disordered" evidence="1">
    <location>
        <begin position="24"/>
        <end position="66"/>
    </location>
</feature>
<dbReference type="OrthoDB" id="10018566at2"/>
<feature type="compositionally biased region" description="Basic and acidic residues" evidence="1">
    <location>
        <begin position="51"/>
        <end position="62"/>
    </location>
</feature>
<keyword evidence="3" id="KW-0732">Signal</keyword>
<dbReference type="Proteomes" id="UP000217289">
    <property type="component" value="Chromosome"/>
</dbReference>
<feature type="transmembrane region" description="Helical" evidence="2">
    <location>
        <begin position="69"/>
        <end position="89"/>
    </location>
</feature>
<feature type="transmembrane region" description="Helical" evidence="2">
    <location>
        <begin position="109"/>
        <end position="132"/>
    </location>
</feature>
<organism evidence="4 5">
    <name type="scientific">Melittangium boletus DSM 14713</name>
    <dbReference type="NCBI Taxonomy" id="1294270"/>
    <lineage>
        <taxon>Bacteria</taxon>
        <taxon>Pseudomonadati</taxon>
        <taxon>Myxococcota</taxon>
        <taxon>Myxococcia</taxon>
        <taxon>Myxococcales</taxon>
        <taxon>Cystobacterineae</taxon>
        <taxon>Archangiaceae</taxon>
        <taxon>Melittangium</taxon>
    </lineage>
</organism>
<gene>
    <name evidence="4" type="ORF">MEBOL_002683</name>
</gene>
<sequence>MPRLLTIALLLLATLPRVSLAAPTGLAGDTPARRPPRLLSTDPGAPGSGLTDKEPEGRKEPEGQGGGRVAAGLGLGVLMGAVGGLVGYLGPGSALCAEGDGLDGCATGLLIGTLGGVGLGTSLGVTWGGMLADGQGEWFLGALPGMLVGAAAGVGLGLAADNSLVALFACPPLMLLGSSIGYEMSHSANTAPRLRPVVGMSSRGASLGLAGTF</sequence>
<accession>A0A250IBK0</accession>
<keyword evidence="2" id="KW-1133">Transmembrane helix</keyword>
<keyword evidence="2" id="KW-0812">Transmembrane</keyword>
<evidence type="ECO:0000256" key="2">
    <source>
        <dbReference type="SAM" id="Phobius"/>
    </source>
</evidence>
<keyword evidence="2" id="KW-0472">Membrane</keyword>
<dbReference type="AlphaFoldDB" id="A0A250IBK0"/>
<evidence type="ECO:0000313" key="5">
    <source>
        <dbReference type="Proteomes" id="UP000217289"/>
    </source>
</evidence>
<dbReference type="KEGG" id="mbd:MEBOL_002683"/>
<evidence type="ECO:0000256" key="3">
    <source>
        <dbReference type="SAM" id="SignalP"/>
    </source>
</evidence>
<reference evidence="4 5" key="1">
    <citation type="submission" date="2017-06" db="EMBL/GenBank/DDBJ databases">
        <authorList>
            <person name="Kim H.J."/>
            <person name="Triplett B.A."/>
        </authorList>
    </citation>
    <scope>NUCLEOTIDE SEQUENCE [LARGE SCALE GENOMIC DNA]</scope>
    <source>
        <strain evidence="4 5">DSM 14713</strain>
    </source>
</reference>
<feature type="transmembrane region" description="Helical" evidence="2">
    <location>
        <begin position="138"/>
        <end position="159"/>
    </location>
</feature>
<dbReference type="EMBL" id="CP022163">
    <property type="protein sequence ID" value="ATB29234.1"/>
    <property type="molecule type" value="Genomic_DNA"/>
</dbReference>
<dbReference type="RefSeq" id="WP_157774933.1">
    <property type="nucleotide sequence ID" value="NZ_CP022163.1"/>
</dbReference>
<feature type="chain" id="PRO_5012896908" evidence="3">
    <location>
        <begin position="22"/>
        <end position="213"/>
    </location>
</feature>
<feature type="transmembrane region" description="Helical" evidence="2">
    <location>
        <begin position="164"/>
        <end position="182"/>
    </location>
</feature>
<evidence type="ECO:0000313" key="4">
    <source>
        <dbReference type="EMBL" id="ATB29234.1"/>
    </source>
</evidence>
<feature type="signal peptide" evidence="3">
    <location>
        <begin position="1"/>
        <end position="21"/>
    </location>
</feature>